<evidence type="ECO:0000256" key="3">
    <source>
        <dbReference type="ARBA" id="ARBA00022692"/>
    </source>
</evidence>
<keyword evidence="8" id="KW-1185">Reference proteome</keyword>
<dbReference type="AlphaFoldDB" id="A0AAV2MJE6"/>
<proteinExistence type="inferred from homology"/>
<name>A0AAV2MJE6_KNICA</name>
<protein>
    <submittedName>
        <fullName evidence="7">Uncharacterized protein</fullName>
    </submittedName>
</protein>
<dbReference type="Proteomes" id="UP001497482">
    <property type="component" value="Chromosome 8"/>
</dbReference>
<gene>
    <name evidence="7" type="ORF">KC01_LOCUS39632</name>
</gene>
<evidence type="ECO:0000256" key="4">
    <source>
        <dbReference type="ARBA" id="ARBA00022989"/>
    </source>
</evidence>
<dbReference type="GO" id="GO:0016020">
    <property type="term" value="C:membrane"/>
    <property type="evidence" value="ECO:0007669"/>
    <property type="project" value="UniProtKB-SubCell"/>
</dbReference>
<comment type="subcellular location">
    <subcellularLocation>
        <location evidence="1">Membrane</location>
        <topology evidence="1">Multi-pass membrane protein</topology>
    </subcellularLocation>
</comment>
<organism evidence="7 8">
    <name type="scientific">Knipowitschia caucasica</name>
    <name type="common">Caucasian dwarf goby</name>
    <name type="synonym">Pomatoschistus caucasicus</name>
    <dbReference type="NCBI Taxonomy" id="637954"/>
    <lineage>
        <taxon>Eukaryota</taxon>
        <taxon>Metazoa</taxon>
        <taxon>Chordata</taxon>
        <taxon>Craniata</taxon>
        <taxon>Vertebrata</taxon>
        <taxon>Euteleostomi</taxon>
        <taxon>Actinopterygii</taxon>
        <taxon>Neopterygii</taxon>
        <taxon>Teleostei</taxon>
        <taxon>Neoteleostei</taxon>
        <taxon>Acanthomorphata</taxon>
        <taxon>Gobiaria</taxon>
        <taxon>Gobiiformes</taxon>
        <taxon>Gobioidei</taxon>
        <taxon>Gobiidae</taxon>
        <taxon>Gobiinae</taxon>
        <taxon>Knipowitschia</taxon>
    </lineage>
</organism>
<evidence type="ECO:0000256" key="5">
    <source>
        <dbReference type="ARBA" id="ARBA00023136"/>
    </source>
</evidence>
<sequence length="96" mass="9850">MSGSDGFPASFYGEPGVLGMLSNGLSALLVLLQNFNTARTGVSSSGVENMLAGVQLLILGGLCQLVAGLLSFRKFDHLSGTAFVGYAALWSSYGAT</sequence>
<feature type="transmembrane region" description="Helical" evidence="6">
    <location>
        <begin position="12"/>
        <end position="32"/>
    </location>
</feature>
<accession>A0AAV2MJE6</accession>
<keyword evidence="5 6" id="KW-0472">Membrane</keyword>
<dbReference type="Pfam" id="PF01184">
    <property type="entry name" value="Gpr1_Fun34_YaaH"/>
    <property type="match status" value="1"/>
</dbReference>
<evidence type="ECO:0000256" key="2">
    <source>
        <dbReference type="ARBA" id="ARBA00005587"/>
    </source>
</evidence>
<evidence type="ECO:0000256" key="1">
    <source>
        <dbReference type="ARBA" id="ARBA00004141"/>
    </source>
</evidence>
<dbReference type="EMBL" id="OZ035830">
    <property type="protein sequence ID" value="CAL1613419.1"/>
    <property type="molecule type" value="Genomic_DNA"/>
</dbReference>
<evidence type="ECO:0000313" key="8">
    <source>
        <dbReference type="Proteomes" id="UP001497482"/>
    </source>
</evidence>
<evidence type="ECO:0000256" key="6">
    <source>
        <dbReference type="SAM" id="Phobius"/>
    </source>
</evidence>
<keyword evidence="4 6" id="KW-1133">Transmembrane helix</keyword>
<comment type="similarity">
    <text evidence="2">Belongs to the acetate uptake transporter (AceTr) (TC 2.A.96) family.</text>
</comment>
<keyword evidence="3 6" id="KW-0812">Transmembrane</keyword>
<reference evidence="7 8" key="1">
    <citation type="submission" date="2024-04" db="EMBL/GenBank/DDBJ databases">
        <authorList>
            <person name="Waldvogel A.-M."/>
            <person name="Schoenle A."/>
        </authorList>
    </citation>
    <scope>NUCLEOTIDE SEQUENCE [LARGE SCALE GENOMIC DNA]</scope>
</reference>
<feature type="transmembrane region" description="Helical" evidence="6">
    <location>
        <begin position="52"/>
        <end position="72"/>
    </location>
</feature>
<evidence type="ECO:0000313" key="7">
    <source>
        <dbReference type="EMBL" id="CAL1613419.1"/>
    </source>
</evidence>
<dbReference type="InterPro" id="IPR000791">
    <property type="entry name" value="Gpr1/Fun34/SatP-like"/>
</dbReference>